<dbReference type="RefSeq" id="WP_068136625.1">
    <property type="nucleotide sequence ID" value="NZ_CP042914.1"/>
</dbReference>
<sequence length="245" mass="26586" precursor="true">MYATIKTCLLAAVAVISSAAPAVGVEELLAPLNAIPDHPVESHRLPSELLPGDVLQGEVLPGEPSETLLGDGLPGEAIPASPYDAVPFELDPAVPQMRQQRHYSQSPPLYDVAPAAPERVTDSIWPESMWAAPAWPALRWPFSQSTSTACCVPPKIRYWNHPLLAADVCPCGCEETIETHLPVPCQCCPVMVKVCVPVCCSGPPQCNTGRDLLGRKVYDYCWPNGYRVTVVDRHTGTLVVHTFNR</sequence>
<accession>A0A5B9QT30</accession>
<dbReference type="OrthoDB" id="288217at2"/>
<evidence type="ECO:0000313" key="3">
    <source>
        <dbReference type="Proteomes" id="UP000325286"/>
    </source>
</evidence>
<dbReference type="KEGG" id="rul:UC8_42020"/>
<gene>
    <name evidence="2" type="ORF">UC8_42020</name>
</gene>
<feature type="chain" id="PRO_5023095760" evidence="1">
    <location>
        <begin position="23"/>
        <end position="245"/>
    </location>
</feature>
<keyword evidence="1" id="KW-0732">Signal</keyword>
<dbReference type="AlphaFoldDB" id="A0A5B9QT30"/>
<proteinExistence type="predicted"/>
<protein>
    <submittedName>
        <fullName evidence="2">Uncharacterized protein</fullName>
    </submittedName>
</protein>
<reference evidence="2 3" key="1">
    <citation type="submission" date="2019-08" db="EMBL/GenBank/DDBJ databases">
        <title>Deep-cultivation of Planctomycetes and their phenomic and genomic characterization uncovers novel biology.</title>
        <authorList>
            <person name="Wiegand S."/>
            <person name="Jogler M."/>
            <person name="Boedeker C."/>
            <person name="Pinto D."/>
            <person name="Vollmers J."/>
            <person name="Rivas-Marin E."/>
            <person name="Kohn T."/>
            <person name="Peeters S.H."/>
            <person name="Heuer A."/>
            <person name="Rast P."/>
            <person name="Oberbeckmann S."/>
            <person name="Bunk B."/>
            <person name="Jeske O."/>
            <person name="Meyerdierks A."/>
            <person name="Storesund J.E."/>
            <person name="Kallscheuer N."/>
            <person name="Luecker S."/>
            <person name="Lage O.M."/>
            <person name="Pohl T."/>
            <person name="Merkel B.J."/>
            <person name="Hornburger P."/>
            <person name="Mueller R.-W."/>
            <person name="Bruemmer F."/>
            <person name="Labrenz M."/>
            <person name="Spormann A.M."/>
            <person name="Op den Camp H."/>
            <person name="Overmann J."/>
            <person name="Amann R."/>
            <person name="Jetten M.S.M."/>
            <person name="Mascher T."/>
            <person name="Medema M.H."/>
            <person name="Devos D.P."/>
            <person name="Kaster A.-K."/>
            <person name="Ovreas L."/>
            <person name="Rohde M."/>
            <person name="Galperin M.Y."/>
            <person name="Jogler C."/>
        </authorList>
    </citation>
    <scope>NUCLEOTIDE SEQUENCE [LARGE SCALE GENOMIC DNA]</scope>
    <source>
        <strain evidence="2 3">UC8</strain>
    </source>
</reference>
<dbReference type="Proteomes" id="UP000325286">
    <property type="component" value="Chromosome"/>
</dbReference>
<name>A0A5B9QT30_9BACT</name>
<evidence type="ECO:0000256" key="1">
    <source>
        <dbReference type="SAM" id="SignalP"/>
    </source>
</evidence>
<dbReference type="EMBL" id="CP042914">
    <property type="protein sequence ID" value="QEG42168.1"/>
    <property type="molecule type" value="Genomic_DNA"/>
</dbReference>
<organism evidence="2 3">
    <name type="scientific">Roseimaritima ulvae</name>
    <dbReference type="NCBI Taxonomy" id="980254"/>
    <lineage>
        <taxon>Bacteria</taxon>
        <taxon>Pseudomonadati</taxon>
        <taxon>Planctomycetota</taxon>
        <taxon>Planctomycetia</taxon>
        <taxon>Pirellulales</taxon>
        <taxon>Pirellulaceae</taxon>
        <taxon>Roseimaritima</taxon>
    </lineage>
</organism>
<keyword evidence="3" id="KW-1185">Reference proteome</keyword>
<evidence type="ECO:0000313" key="2">
    <source>
        <dbReference type="EMBL" id="QEG42168.1"/>
    </source>
</evidence>
<feature type="signal peptide" evidence="1">
    <location>
        <begin position="1"/>
        <end position="22"/>
    </location>
</feature>